<evidence type="ECO:0000313" key="3">
    <source>
        <dbReference type="EMBL" id="MBU7599087.1"/>
    </source>
</evidence>
<dbReference type="InterPro" id="IPR036568">
    <property type="entry name" value="GGCT-like_sf"/>
</dbReference>
<dbReference type="Gene3D" id="3.10.490.10">
    <property type="entry name" value="Gamma-glutamyl cyclotransferase-like"/>
    <property type="match status" value="1"/>
</dbReference>
<gene>
    <name evidence="3" type="ORF">JGS22_016095</name>
</gene>
<dbReference type="CDD" id="cd06661">
    <property type="entry name" value="GGCT_like"/>
    <property type="match status" value="1"/>
</dbReference>
<feature type="region of interest" description="Disordered" evidence="1">
    <location>
        <begin position="137"/>
        <end position="157"/>
    </location>
</feature>
<dbReference type="InterPro" id="IPR013024">
    <property type="entry name" value="GGCT-like"/>
</dbReference>
<comment type="caution">
    <text evidence="3">The sequence shown here is derived from an EMBL/GenBank/DDBJ whole genome shotgun (WGS) entry which is preliminary data.</text>
</comment>
<name>A0A949JFJ3_9ACTN</name>
<sequence length="157" mass="17054">MPHPHTAPEDGPRLPFFLYGTLRPGQRHYEWALRGRTASEEPASLAGLMLYEGPGYPYAVAGVDPARTVRGELVLPQRAHYAEVLAVLDRLEDYSPGGADNVYTRIATEVTLDTGGAARAWVYLAADPLAGRLRTTGTPIPSGDWVRDSADPAVRSR</sequence>
<protein>
    <submittedName>
        <fullName evidence="3">Gamma-glutamylcyclotransferase</fullName>
    </submittedName>
</protein>
<evidence type="ECO:0000259" key="2">
    <source>
        <dbReference type="Pfam" id="PF06094"/>
    </source>
</evidence>
<dbReference type="SUPFAM" id="SSF110857">
    <property type="entry name" value="Gamma-glutamyl cyclotransferase-like"/>
    <property type="match status" value="1"/>
</dbReference>
<proteinExistence type="predicted"/>
<organism evidence="3 4">
    <name type="scientific">Streptomyces tardus</name>
    <dbReference type="NCBI Taxonomy" id="2780544"/>
    <lineage>
        <taxon>Bacteria</taxon>
        <taxon>Bacillati</taxon>
        <taxon>Actinomycetota</taxon>
        <taxon>Actinomycetes</taxon>
        <taxon>Kitasatosporales</taxon>
        <taxon>Streptomycetaceae</taxon>
        <taxon>Streptomyces</taxon>
    </lineage>
</organism>
<evidence type="ECO:0000256" key="1">
    <source>
        <dbReference type="SAM" id="MobiDB-lite"/>
    </source>
</evidence>
<dbReference type="Pfam" id="PF06094">
    <property type="entry name" value="GGACT"/>
    <property type="match status" value="1"/>
</dbReference>
<dbReference type="Proteomes" id="UP000694501">
    <property type="component" value="Unassembled WGS sequence"/>
</dbReference>
<accession>A0A949JFJ3</accession>
<feature type="domain" description="Gamma-glutamylcyclotransferase AIG2-like" evidence="2">
    <location>
        <begin position="16"/>
        <end position="146"/>
    </location>
</feature>
<evidence type="ECO:0000313" key="4">
    <source>
        <dbReference type="Proteomes" id="UP000694501"/>
    </source>
</evidence>
<reference evidence="3" key="1">
    <citation type="submission" date="2021-06" db="EMBL/GenBank/DDBJ databases">
        <title>Sequencing of actinobacteria type strains.</title>
        <authorList>
            <person name="Nguyen G.-S."/>
            <person name="Wentzel A."/>
        </authorList>
    </citation>
    <scope>NUCLEOTIDE SEQUENCE</scope>
    <source>
        <strain evidence="3">P38-E01</strain>
    </source>
</reference>
<keyword evidence="4" id="KW-1185">Reference proteome</keyword>
<dbReference type="EMBL" id="JAELVF020000001">
    <property type="protein sequence ID" value="MBU7599087.1"/>
    <property type="molecule type" value="Genomic_DNA"/>
</dbReference>
<dbReference type="AlphaFoldDB" id="A0A949JFJ3"/>
<dbReference type="InterPro" id="IPR009288">
    <property type="entry name" value="AIG2-like_dom"/>
</dbReference>